<evidence type="ECO:0000313" key="1">
    <source>
        <dbReference type="EMBL" id="BDD01021.1"/>
    </source>
</evidence>
<dbReference type="PANTHER" id="PTHR38442">
    <property type="entry name" value="INNER MEMBRANE PROTEIN-RELATED"/>
    <property type="match status" value="1"/>
</dbReference>
<keyword evidence="2" id="KW-1185">Reference proteome</keyword>
<accession>A0ABN6LCU5</accession>
<name>A0ABN6LCU5_9BACT</name>
<protein>
    <submittedName>
        <fullName evidence="1">Membrane protein</fullName>
    </submittedName>
</protein>
<dbReference type="Proteomes" id="UP001354989">
    <property type="component" value="Plasmid pPP1"/>
</dbReference>
<dbReference type="RefSeq" id="WP_338398226.1">
    <property type="nucleotide sequence ID" value="NZ_AP025293.1"/>
</dbReference>
<keyword evidence="1" id="KW-0614">Plasmid</keyword>
<organism evidence="1 2">
    <name type="scientific">Persicobacter psychrovividus</name>
    <dbReference type="NCBI Taxonomy" id="387638"/>
    <lineage>
        <taxon>Bacteria</taxon>
        <taxon>Pseudomonadati</taxon>
        <taxon>Bacteroidota</taxon>
        <taxon>Cytophagia</taxon>
        <taxon>Cytophagales</taxon>
        <taxon>Persicobacteraceae</taxon>
        <taxon>Persicobacter</taxon>
    </lineage>
</organism>
<reference evidence="1 2" key="1">
    <citation type="submission" date="2021-12" db="EMBL/GenBank/DDBJ databases">
        <title>Genome sequencing of bacteria with rrn-lacking chromosome and rrn-plasmid.</title>
        <authorList>
            <person name="Anda M."/>
            <person name="Iwasaki W."/>
        </authorList>
    </citation>
    <scope>NUCLEOTIDE SEQUENCE [LARGE SCALE GENOMIC DNA]</scope>
    <source>
        <strain evidence="1 2">NBRC 101262</strain>
        <plasmid evidence="1 2">pPP1</plasmid>
    </source>
</reference>
<proteinExistence type="predicted"/>
<dbReference type="PANTHER" id="PTHR38442:SF1">
    <property type="entry name" value="INNER MEMBRANE PROTEIN"/>
    <property type="match status" value="1"/>
</dbReference>
<dbReference type="InterPro" id="IPR007383">
    <property type="entry name" value="DUF445"/>
</dbReference>
<gene>
    <name evidence="1" type="ORF">PEPS_33010</name>
</gene>
<evidence type="ECO:0000313" key="2">
    <source>
        <dbReference type="Proteomes" id="UP001354989"/>
    </source>
</evidence>
<sequence>MKKSSTTSKNLALVLLLLMICLFIGSLFAQRYSPAWAWVKAFAEAGTVGALADWFAVVALFRYPMGIPFPHTNIIENKRLTIAEGLSTFVVENFLTEEIIRQETAQLNLIDRLYHWAQSEKEVHKISQLISKNLPRIVGQIDHELADIFLYKNIEKAVLHWDVRQFITDLLAFQKKQNRHHLLAQQVIKLVSENRQMIFNQLYEELGKTTSFLEIIVLEASKNRARDKFYKFLDDIDKDYHSMLGDWTDRQTDTLLEKLGNDPQWQSQIDTYRKELINSEQFHQMSRKLWSENKDKLIAILVQKEGQIADYLNTIIKNTITETYQDQELKENLNQKVQESISDWVIGQRTKISGIIETTVREWKDLSPRLEQEVGADLQYIRINGTLIGGLIGLLLFAIEQLIG</sequence>
<dbReference type="EMBL" id="AP025293">
    <property type="protein sequence ID" value="BDD01021.1"/>
    <property type="molecule type" value="Genomic_DNA"/>
</dbReference>
<geneLocation type="plasmid" evidence="1 2">
    <name>pPP1</name>
</geneLocation>
<dbReference type="Pfam" id="PF04286">
    <property type="entry name" value="DUF445"/>
    <property type="match status" value="1"/>
</dbReference>